<evidence type="ECO:0000256" key="1">
    <source>
        <dbReference type="ARBA" id="ARBA00004651"/>
    </source>
</evidence>
<organism evidence="7 8">
    <name type="scientific">Brevibacterium casei</name>
    <dbReference type="NCBI Taxonomy" id="33889"/>
    <lineage>
        <taxon>Bacteria</taxon>
        <taxon>Bacillati</taxon>
        <taxon>Actinomycetota</taxon>
        <taxon>Actinomycetes</taxon>
        <taxon>Micrococcales</taxon>
        <taxon>Brevibacteriaceae</taxon>
        <taxon>Brevibacterium</taxon>
    </lineage>
</organism>
<evidence type="ECO:0000313" key="8">
    <source>
        <dbReference type="Proteomes" id="UP000595374"/>
    </source>
</evidence>
<accession>A0A7T4DIJ3</accession>
<keyword evidence="2 5" id="KW-0812">Transmembrane</keyword>
<dbReference type="PANTHER" id="PTHR23514:SF13">
    <property type="entry name" value="INNER MEMBRANE PROTEIN YBJJ"/>
    <property type="match status" value="1"/>
</dbReference>
<dbReference type="EMBL" id="CP065989">
    <property type="protein sequence ID" value="QQB13461.1"/>
    <property type="molecule type" value="Genomic_DNA"/>
</dbReference>
<feature type="transmembrane region" description="Helical" evidence="5">
    <location>
        <begin position="162"/>
        <end position="184"/>
    </location>
</feature>
<keyword evidence="3 5" id="KW-1133">Transmembrane helix</keyword>
<feature type="transmembrane region" description="Helical" evidence="5">
    <location>
        <begin position="135"/>
        <end position="156"/>
    </location>
</feature>
<feature type="transmembrane region" description="Helical" evidence="5">
    <location>
        <begin position="299"/>
        <end position="319"/>
    </location>
</feature>
<reference evidence="7 8" key="1">
    <citation type="submission" date="2020-12" db="EMBL/GenBank/DDBJ databases">
        <title>FDA dAtabase for Regulatory Grade micrObial Sequences (FDA-ARGOS): Supporting development and validation of Infectious Disease Dx tests.</title>
        <authorList>
            <person name="Sproer C."/>
            <person name="Gronow S."/>
            <person name="Severitt S."/>
            <person name="Schroder I."/>
            <person name="Tallon L."/>
            <person name="Sadzewicz L."/>
            <person name="Zhao X."/>
            <person name="Boylan J."/>
            <person name="Ott S."/>
            <person name="Bowen H."/>
            <person name="Vavikolanu K."/>
            <person name="Mehta A."/>
            <person name="Aluvathingal J."/>
            <person name="Nadendla S."/>
            <person name="Lowell S."/>
            <person name="Myers T."/>
            <person name="Yan Y."/>
            <person name="Sichtig H."/>
        </authorList>
    </citation>
    <scope>NUCLEOTIDE SEQUENCE [LARGE SCALE GENOMIC DNA]</scope>
    <source>
        <strain evidence="7 8">FDAARGOS_990</strain>
    </source>
</reference>
<keyword evidence="4 5" id="KW-0472">Membrane</keyword>
<dbReference type="InterPro" id="IPR051788">
    <property type="entry name" value="MFS_Transporter"/>
</dbReference>
<dbReference type="PROSITE" id="PS50850">
    <property type="entry name" value="MFS"/>
    <property type="match status" value="1"/>
</dbReference>
<dbReference type="Gene3D" id="1.20.1250.20">
    <property type="entry name" value="MFS general substrate transporter like domains"/>
    <property type="match status" value="1"/>
</dbReference>
<feature type="transmembrane region" description="Helical" evidence="5">
    <location>
        <begin position="331"/>
        <end position="353"/>
    </location>
</feature>
<dbReference type="GO" id="GO:0005886">
    <property type="term" value="C:plasma membrane"/>
    <property type="evidence" value="ECO:0007669"/>
    <property type="project" value="UniProtKB-SubCell"/>
</dbReference>
<protein>
    <submittedName>
        <fullName evidence="7">MFS transporter</fullName>
    </submittedName>
</protein>
<comment type="subcellular location">
    <subcellularLocation>
        <location evidence="1">Cell membrane</location>
        <topology evidence="1">Multi-pass membrane protein</topology>
    </subcellularLocation>
</comment>
<feature type="domain" description="Major facilitator superfamily (MFS) profile" evidence="6">
    <location>
        <begin position="6"/>
        <end position="383"/>
    </location>
</feature>
<feature type="transmembrane region" description="Helical" evidence="5">
    <location>
        <begin position="44"/>
        <end position="63"/>
    </location>
</feature>
<dbReference type="PANTHER" id="PTHR23514">
    <property type="entry name" value="BYPASS OF STOP CODON PROTEIN 6"/>
    <property type="match status" value="1"/>
</dbReference>
<gene>
    <name evidence="7" type="ORF">I6H47_11555</name>
</gene>
<dbReference type="AlphaFoldDB" id="A0A7T4DIJ3"/>
<dbReference type="GO" id="GO:0022857">
    <property type="term" value="F:transmembrane transporter activity"/>
    <property type="evidence" value="ECO:0007669"/>
    <property type="project" value="InterPro"/>
</dbReference>
<evidence type="ECO:0000313" key="7">
    <source>
        <dbReference type="EMBL" id="QQB13461.1"/>
    </source>
</evidence>
<evidence type="ECO:0000256" key="5">
    <source>
        <dbReference type="SAM" id="Phobius"/>
    </source>
</evidence>
<dbReference type="InterPro" id="IPR020846">
    <property type="entry name" value="MFS_dom"/>
</dbReference>
<feature type="transmembrane region" description="Helical" evidence="5">
    <location>
        <begin position="275"/>
        <end position="293"/>
    </location>
</feature>
<feature type="transmembrane region" description="Helical" evidence="5">
    <location>
        <begin position="70"/>
        <end position="88"/>
    </location>
</feature>
<evidence type="ECO:0000256" key="3">
    <source>
        <dbReference type="ARBA" id="ARBA00022989"/>
    </source>
</evidence>
<dbReference type="RefSeq" id="WP_198498656.1">
    <property type="nucleotide sequence ID" value="NZ_CP065989.1"/>
</dbReference>
<sequence length="391" mass="39115">MSQRHHLVSLWLIFFINGSVMASWSPRIPEVAAALDVGDAALGIALLGFAAGAIPAMLCAGHLTRWVSPALVSLLSATVFSLGLPVIATAPNLVALFTALFGMGVAGGLCDITMNLTGVRIEHRLRSGVLGRLHAGFSLGVVAGGVGALVATALGASVAGHFAVAAAVLVVLAATAAPGLLRAGGRRPERERVPETARSPDGPRFTSHLPAAIAVLAICGLLLEGVITDWSALLLTRDLGATATQGALALTLFSVAMVGSRAVTDLLVDRLGETVILCAGAVTAATAMTIGMLSAVPGIVVGSIVVIGLAIGPVFPITLSRASRFGDPAASIARISVVGYTAGLVGPLLIGVISSAVGLPWTVTGAVLAGSLGILLALRPASRGDETGTAP</sequence>
<feature type="transmembrane region" description="Helical" evidence="5">
    <location>
        <begin position="243"/>
        <end position="263"/>
    </location>
</feature>
<proteinExistence type="predicted"/>
<evidence type="ECO:0000259" key="6">
    <source>
        <dbReference type="PROSITE" id="PS50850"/>
    </source>
</evidence>
<name>A0A7T4DIJ3_9MICO</name>
<dbReference type="CDD" id="cd17393">
    <property type="entry name" value="MFS_MosC_like"/>
    <property type="match status" value="1"/>
</dbReference>
<evidence type="ECO:0000256" key="2">
    <source>
        <dbReference type="ARBA" id="ARBA00022692"/>
    </source>
</evidence>
<feature type="transmembrane region" description="Helical" evidence="5">
    <location>
        <begin position="359"/>
        <end position="378"/>
    </location>
</feature>
<dbReference type="InterPro" id="IPR036259">
    <property type="entry name" value="MFS_trans_sf"/>
</dbReference>
<dbReference type="SUPFAM" id="SSF103473">
    <property type="entry name" value="MFS general substrate transporter"/>
    <property type="match status" value="1"/>
</dbReference>
<feature type="transmembrane region" description="Helical" evidence="5">
    <location>
        <begin position="94"/>
        <end position="114"/>
    </location>
</feature>
<evidence type="ECO:0000256" key="4">
    <source>
        <dbReference type="ARBA" id="ARBA00023136"/>
    </source>
</evidence>
<feature type="transmembrane region" description="Helical" evidence="5">
    <location>
        <begin position="205"/>
        <end position="223"/>
    </location>
</feature>
<dbReference type="Proteomes" id="UP000595374">
    <property type="component" value="Chromosome"/>
</dbReference>